<evidence type="ECO:0000313" key="1">
    <source>
        <dbReference type="EMBL" id="KAL2809620.1"/>
    </source>
</evidence>
<dbReference type="EMBL" id="JBFXLT010000085">
    <property type="protein sequence ID" value="KAL2809620.1"/>
    <property type="molecule type" value="Genomic_DNA"/>
</dbReference>
<keyword evidence="2" id="KW-1185">Reference proteome</keyword>
<proteinExistence type="predicted"/>
<dbReference type="Proteomes" id="UP001610334">
    <property type="component" value="Unassembled WGS sequence"/>
</dbReference>
<reference evidence="1 2" key="1">
    <citation type="submission" date="2024-07" db="EMBL/GenBank/DDBJ databases">
        <title>Section-level genome sequencing and comparative genomics of Aspergillus sections Usti and Cavernicolus.</title>
        <authorList>
            <consortium name="Lawrence Berkeley National Laboratory"/>
            <person name="Nybo J.L."/>
            <person name="Vesth T.C."/>
            <person name="Theobald S."/>
            <person name="Frisvad J.C."/>
            <person name="Larsen T.O."/>
            <person name="Kjaerboelling I."/>
            <person name="Rothschild-Mancinelli K."/>
            <person name="Lyhne E.K."/>
            <person name="Kogle M.E."/>
            <person name="Barry K."/>
            <person name="Clum A."/>
            <person name="Na H."/>
            <person name="Ledsgaard L."/>
            <person name="Lin J."/>
            <person name="Lipzen A."/>
            <person name="Kuo A."/>
            <person name="Riley R."/>
            <person name="Mondo S."/>
            <person name="Labutti K."/>
            <person name="Haridas S."/>
            <person name="Pangalinan J."/>
            <person name="Salamov A.A."/>
            <person name="Simmons B.A."/>
            <person name="Magnuson J.K."/>
            <person name="Chen J."/>
            <person name="Drula E."/>
            <person name="Henrissat B."/>
            <person name="Wiebenga A."/>
            <person name="Lubbers R.J."/>
            <person name="Gomes A.C."/>
            <person name="Makela M.R."/>
            <person name="Stajich J."/>
            <person name="Grigoriev I.V."/>
            <person name="Mortensen U.H."/>
            <person name="De Vries R.P."/>
            <person name="Baker S.E."/>
            <person name="Andersen M.R."/>
        </authorList>
    </citation>
    <scope>NUCLEOTIDE SEQUENCE [LARGE SCALE GENOMIC DNA]</scope>
    <source>
        <strain evidence="1 2">CBS 588.65</strain>
    </source>
</reference>
<sequence>MDTAALQCSICPKRPRFSDVSHLLTHVASKAHLSHHFKLQVRSYQEPQAEVLLDGYNEWYKANNLAKLLSDRMFPRDSHRKQSIGKNPLLDNIRHVERNEGYDVTPLQTCNPRSSLPDYIDPRLSDPFISSDIVTGNTQAPMLSPHDQQANVIANRCQQGDEDDFGNDKPSTLHTIPYWSRTSRPQEGREAQTIKRPFISNPFVENNDSLEYSDPGEMDKKRVYQIARLKGVLWPGMGIFDSATEQMKRKRNQKKDESILRMIEKTSMLWSQLNWSSPPLVFCANRHAVTDKKAKNLKQEEDAQDSNIDQHDLYTPVQELGCLGRRMPVGNDIEELVLVRHDHKFKPHNKFAVFRDIPTLREHKPEDQHTYLHGDAAASQPLFLPRDIPTPHPTIKASKIVRKASHSTAEKANMDPPLNVYGRLDPLYVGNSPSKPHGNPTGCSLNRLAVSLTNMEAENPIYVGEPGHALKAPSATQVSSPDSIIFEVEDDDFDRLYLDGSSS</sequence>
<evidence type="ECO:0000313" key="2">
    <source>
        <dbReference type="Proteomes" id="UP001610334"/>
    </source>
</evidence>
<gene>
    <name evidence="1" type="ORF">BJX63DRAFT_423685</name>
</gene>
<comment type="caution">
    <text evidence="1">The sequence shown here is derived from an EMBL/GenBank/DDBJ whole genome shotgun (WGS) entry which is preliminary data.</text>
</comment>
<name>A0ABR4H2E5_9EURO</name>
<protein>
    <submittedName>
        <fullName evidence="1">Uncharacterized protein</fullName>
    </submittedName>
</protein>
<organism evidence="1 2">
    <name type="scientific">Aspergillus granulosus</name>
    <dbReference type="NCBI Taxonomy" id="176169"/>
    <lineage>
        <taxon>Eukaryota</taxon>
        <taxon>Fungi</taxon>
        <taxon>Dikarya</taxon>
        <taxon>Ascomycota</taxon>
        <taxon>Pezizomycotina</taxon>
        <taxon>Eurotiomycetes</taxon>
        <taxon>Eurotiomycetidae</taxon>
        <taxon>Eurotiales</taxon>
        <taxon>Aspergillaceae</taxon>
        <taxon>Aspergillus</taxon>
        <taxon>Aspergillus subgen. Nidulantes</taxon>
    </lineage>
</organism>
<accession>A0ABR4H2E5</accession>